<dbReference type="Pfam" id="PF07992">
    <property type="entry name" value="Pyr_redox_2"/>
    <property type="match status" value="1"/>
</dbReference>
<dbReference type="EMBL" id="KV454289">
    <property type="protein sequence ID" value="ODQ76470.1"/>
    <property type="molecule type" value="Genomic_DNA"/>
</dbReference>
<dbReference type="Proteomes" id="UP000094385">
    <property type="component" value="Unassembled WGS sequence"/>
</dbReference>
<evidence type="ECO:0000256" key="2">
    <source>
        <dbReference type="ARBA" id="ARBA00022630"/>
    </source>
</evidence>
<dbReference type="GO" id="GO:0005739">
    <property type="term" value="C:mitochondrion"/>
    <property type="evidence" value="ECO:0007669"/>
    <property type="project" value="TreeGrafter"/>
</dbReference>
<sequence>MGSPTRVLARSLTGCAAARPKTSLNIIRHASAGVRFHEPDSQGFRHKQMPLLAKDPRQTVVILGSGWAGYNLFRHLDPQYYRCIVVSPRSYFVFTPLLASTAVGTLETRVVIESVRDKGLGWRKLSDVLDDMLKRKDIAMKRKSIKDNESSLPTVELVEAIATDINMKDKIVTVSPRIPDVDANETFDIKYDKLAIAVGCYSQTFNIKGVKEYAFFLKDVVDARRIRKRILERKCFEAANLFLMSQERKRELLHFCIVGGGPTGVEFAAELHDLINDDMQHYYPNLMPYVQITIFDVAKSILGTFDRSLSEYAEQHFRRHNIEIRTGVRVQEVTGHSLRIKNENGEDETVNYGLLVWSTGLAPNPFVAGCDVVVKDKRNNIVTDNCLNVYAKHANGDAVLNKDVFALGDCAQIEHGYLPATAQVASQKAKYLSKELNREAKSKGDEYKPFVFNNRGVMAYIGGWRAIVQGNGGEVKGRTAWLLWRGAYFSMSVSIKNKILIPIYWFTNWLFGRDISRF</sequence>
<dbReference type="InterPro" id="IPR023753">
    <property type="entry name" value="FAD/NAD-binding_dom"/>
</dbReference>
<dbReference type="AlphaFoldDB" id="A0A1E3QFQ7"/>
<organism evidence="8 9">
    <name type="scientific">Lipomyces starkeyi NRRL Y-11557</name>
    <dbReference type="NCBI Taxonomy" id="675824"/>
    <lineage>
        <taxon>Eukaryota</taxon>
        <taxon>Fungi</taxon>
        <taxon>Dikarya</taxon>
        <taxon>Ascomycota</taxon>
        <taxon>Saccharomycotina</taxon>
        <taxon>Lipomycetes</taxon>
        <taxon>Lipomycetales</taxon>
        <taxon>Lipomycetaceae</taxon>
        <taxon>Lipomyces</taxon>
    </lineage>
</organism>
<evidence type="ECO:0000259" key="6">
    <source>
        <dbReference type="Pfam" id="PF07992"/>
    </source>
</evidence>
<name>A0A1E3QFQ7_LIPST</name>
<keyword evidence="4" id="KW-0560">Oxidoreductase</keyword>
<dbReference type="STRING" id="675824.A0A1E3QFQ7"/>
<dbReference type="Gene3D" id="3.50.50.100">
    <property type="match status" value="1"/>
</dbReference>
<dbReference type="OrthoDB" id="3244603at2759"/>
<dbReference type="Pfam" id="PF22366">
    <property type="entry name" value="NDH2_C"/>
    <property type="match status" value="1"/>
</dbReference>
<protein>
    <submittedName>
        <fullName evidence="8">Uncharacterized protein</fullName>
    </submittedName>
</protein>
<evidence type="ECO:0000256" key="5">
    <source>
        <dbReference type="ARBA" id="ARBA00023027"/>
    </source>
</evidence>
<evidence type="ECO:0000256" key="4">
    <source>
        <dbReference type="ARBA" id="ARBA00023002"/>
    </source>
</evidence>
<dbReference type="PANTHER" id="PTHR43706:SF17">
    <property type="entry name" value="NADH DEHYDROGENASE (EUROFUNG)"/>
    <property type="match status" value="1"/>
</dbReference>
<keyword evidence="5" id="KW-0520">NAD</keyword>
<comment type="similarity">
    <text evidence="1">Belongs to the NADH dehydrogenase family.</text>
</comment>
<feature type="domain" description="External alternative NADH-ubiquinone oxidoreductase-like C-terminal" evidence="7">
    <location>
        <begin position="455"/>
        <end position="514"/>
    </location>
</feature>
<dbReference type="PRINTS" id="PR00368">
    <property type="entry name" value="FADPNR"/>
</dbReference>
<keyword evidence="3" id="KW-0274">FAD</keyword>
<evidence type="ECO:0000313" key="9">
    <source>
        <dbReference type="Proteomes" id="UP000094385"/>
    </source>
</evidence>
<dbReference type="InterPro" id="IPR045024">
    <property type="entry name" value="NDH-2"/>
</dbReference>
<dbReference type="InterPro" id="IPR036188">
    <property type="entry name" value="FAD/NAD-bd_sf"/>
</dbReference>
<dbReference type="SUPFAM" id="SSF51905">
    <property type="entry name" value="FAD/NAD(P)-binding domain"/>
    <property type="match status" value="1"/>
</dbReference>
<proteinExistence type="inferred from homology"/>
<evidence type="ECO:0000259" key="7">
    <source>
        <dbReference type="Pfam" id="PF22366"/>
    </source>
</evidence>
<accession>A0A1E3QFQ7</accession>
<evidence type="ECO:0000313" key="8">
    <source>
        <dbReference type="EMBL" id="ODQ76470.1"/>
    </source>
</evidence>
<reference evidence="8 9" key="1">
    <citation type="journal article" date="2016" name="Proc. Natl. Acad. Sci. U.S.A.">
        <title>Comparative genomics of biotechnologically important yeasts.</title>
        <authorList>
            <person name="Riley R."/>
            <person name="Haridas S."/>
            <person name="Wolfe K.H."/>
            <person name="Lopes M.R."/>
            <person name="Hittinger C.T."/>
            <person name="Goeker M."/>
            <person name="Salamov A.A."/>
            <person name="Wisecaver J.H."/>
            <person name="Long T.M."/>
            <person name="Calvey C.H."/>
            <person name="Aerts A.L."/>
            <person name="Barry K.W."/>
            <person name="Choi C."/>
            <person name="Clum A."/>
            <person name="Coughlan A.Y."/>
            <person name="Deshpande S."/>
            <person name="Douglass A.P."/>
            <person name="Hanson S.J."/>
            <person name="Klenk H.-P."/>
            <person name="LaButti K.M."/>
            <person name="Lapidus A."/>
            <person name="Lindquist E.A."/>
            <person name="Lipzen A.M."/>
            <person name="Meier-Kolthoff J.P."/>
            <person name="Ohm R.A."/>
            <person name="Otillar R.P."/>
            <person name="Pangilinan J.L."/>
            <person name="Peng Y."/>
            <person name="Rokas A."/>
            <person name="Rosa C.A."/>
            <person name="Scheuner C."/>
            <person name="Sibirny A.A."/>
            <person name="Slot J.C."/>
            <person name="Stielow J.B."/>
            <person name="Sun H."/>
            <person name="Kurtzman C.P."/>
            <person name="Blackwell M."/>
            <person name="Grigoriev I.V."/>
            <person name="Jeffries T.W."/>
        </authorList>
    </citation>
    <scope>NUCLEOTIDE SEQUENCE [LARGE SCALE GENOMIC DNA]</scope>
    <source>
        <strain evidence="8 9">NRRL Y-11557</strain>
    </source>
</reference>
<dbReference type="InterPro" id="IPR054585">
    <property type="entry name" value="NDH2-like_C"/>
</dbReference>
<evidence type="ECO:0000256" key="3">
    <source>
        <dbReference type="ARBA" id="ARBA00022827"/>
    </source>
</evidence>
<evidence type="ECO:0000256" key="1">
    <source>
        <dbReference type="ARBA" id="ARBA00005272"/>
    </source>
</evidence>
<dbReference type="GO" id="GO:0003954">
    <property type="term" value="F:NADH dehydrogenase activity"/>
    <property type="evidence" value="ECO:0007669"/>
    <property type="project" value="InterPro"/>
</dbReference>
<keyword evidence="9" id="KW-1185">Reference proteome</keyword>
<gene>
    <name evidence="8" type="ORF">LIPSTDRAFT_60614</name>
</gene>
<feature type="domain" description="FAD/NAD(P)-binding" evidence="6">
    <location>
        <begin position="59"/>
        <end position="429"/>
    </location>
</feature>
<dbReference type="PANTHER" id="PTHR43706">
    <property type="entry name" value="NADH DEHYDROGENASE"/>
    <property type="match status" value="1"/>
</dbReference>
<keyword evidence="2" id="KW-0285">Flavoprotein</keyword>